<dbReference type="InterPro" id="IPR003439">
    <property type="entry name" value="ABC_transporter-like_ATP-bd"/>
</dbReference>
<dbReference type="Gene3D" id="3.40.50.300">
    <property type="entry name" value="P-loop containing nucleotide triphosphate hydrolases"/>
    <property type="match status" value="1"/>
</dbReference>
<name>A0A2A7MFC8_9CLOT</name>
<dbReference type="GO" id="GO:0016887">
    <property type="term" value="F:ATP hydrolysis activity"/>
    <property type="evidence" value="ECO:0007669"/>
    <property type="project" value="InterPro"/>
</dbReference>
<dbReference type="STRING" id="137838.GCA_001458595_01067"/>
<protein>
    <submittedName>
        <fullName evidence="5">ABC transporter ATP-binding protein</fullName>
    </submittedName>
</protein>
<dbReference type="CDD" id="cd03214">
    <property type="entry name" value="ABC_Iron-Siderophores_B12_Hemin"/>
    <property type="match status" value="1"/>
</dbReference>
<keyword evidence="3 5" id="KW-0067">ATP-binding</keyword>
<dbReference type="Proteomes" id="UP000220840">
    <property type="component" value="Unassembled WGS sequence"/>
</dbReference>
<dbReference type="InterPro" id="IPR027417">
    <property type="entry name" value="P-loop_NTPase"/>
</dbReference>
<proteinExistence type="predicted"/>
<dbReference type="AlphaFoldDB" id="A0A2A7MFC8"/>
<dbReference type="RefSeq" id="WP_058293965.1">
    <property type="nucleotide sequence ID" value="NZ_CAKJVD010000039.1"/>
</dbReference>
<keyword evidence="1" id="KW-0813">Transport</keyword>
<dbReference type="InterPro" id="IPR003593">
    <property type="entry name" value="AAA+_ATPase"/>
</dbReference>
<gene>
    <name evidence="5" type="ORF">CQ394_14185</name>
</gene>
<evidence type="ECO:0000313" key="5">
    <source>
        <dbReference type="EMBL" id="PEG29798.1"/>
    </source>
</evidence>
<dbReference type="PROSITE" id="PS00211">
    <property type="entry name" value="ABC_TRANSPORTER_1"/>
    <property type="match status" value="1"/>
</dbReference>
<sequence length="256" mass="28715">MDLKIEDLSIGYGNKTILSDVNLVFKPKIISVIGPNGAGKSTLIKAIAGINKVKKGTISFNERKIDKNYKEFYSKYLGYFPQFLPTNSVLTVFEVILLGMIDSLSLRISDEELIKVMSIMKKLNIDGLAKKRMTELSGGQQQMVSLAQAIIKDPKVLLLDEPLNNLDIYRQFEILDIIKKITYKNDIITVIAIHDLNLAARYADEIIVIHDGKVYSKGNPKEVLTKELLREVYKVDAEITIDSNNIPSVNPIGMVK</sequence>
<dbReference type="SUPFAM" id="SSF52540">
    <property type="entry name" value="P-loop containing nucleoside triphosphate hydrolases"/>
    <property type="match status" value="1"/>
</dbReference>
<keyword evidence="6" id="KW-1185">Reference proteome</keyword>
<dbReference type="PANTHER" id="PTHR42794">
    <property type="entry name" value="HEMIN IMPORT ATP-BINDING PROTEIN HMUV"/>
    <property type="match status" value="1"/>
</dbReference>
<dbReference type="OrthoDB" id="9799337at2"/>
<dbReference type="Pfam" id="PF00005">
    <property type="entry name" value="ABC_tran"/>
    <property type="match status" value="1"/>
</dbReference>
<accession>A0A2A7MFC8</accession>
<dbReference type="PROSITE" id="PS50893">
    <property type="entry name" value="ABC_TRANSPORTER_2"/>
    <property type="match status" value="1"/>
</dbReference>
<dbReference type="InterPro" id="IPR017871">
    <property type="entry name" value="ABC_transporter-like_CS"/>
</dbReference>
<evidence type="ECO:0000259" key="4">
    <source>
        <dbReference type="PROSITE" id="PS50893"/>
    </source>
</evidence>
<dbReference type="PANTHER" id="PTHR42794:SF2">
    <property type="entry name" value="ABC TRANSPORTER ATP-BINDING PROTEIN"/>
    <property type="match status" value="1"/>
</dbReference>
<dbReference type="GO" id="GO:0005524">
    <property type="term" value="F:ATP binding"/>
    <property type="evidence" value="ECO:0007669"/>
    <property type="project" value="UniProtKB-KW"/>
</dbReference>
<feature type="domain" description="ABC transporter" evidence="4">
    <location>
        <begin position="3"/>
        <end position="236"/>
    </location>
</feature>
<dbReference type="FunFam" id="3.40.50.300:FF:000134">
    <property type="entry name" value="Iron-enterobactin ABC transporter ATP-binding protein"/>
    <property type="match status" value="1"/>
</dbReference>
<comment type="caution">
    <text evidence="5">The sequence shown here is derived from an EMBL/GenBank/DDBJ whole genome shotgun (WGS) entry which is preliminary data.</text>
</comment>
<dbReference type="SMART" id="SM00382">
    <property type="entry name" value="AAA"/>
    <property type="match status" value="1"/>
</dbReference>
<evidence type="ECO:0000256" key="1">
    <source>
        <dbReference type="ARBA" id="ARBA00022448"/>
    </source>
</evidence>
<reference evidence="5 6" key="1">
    <citation type="submission" date="2017-10" db="EMBL/GenBank/DDBJ databases">
        <title>Effective Description of Clostridium neonatale sp. nov. linked to necrotizing enterocolitis in neonates and a clarification of species assignable to the genus Clostridium (Prazmowski 1880) emend. Lawson and Rainey 2016.</title>
        <authorList>
            <person name="Bernard K."/>
            <person name="Burdz T."/>
            <person name="Wiebe D."/>
            <person name="Balcewich B."/>
            <person name="Alfa M."/>
            <person name="Bernier A.-M."/>
        </authorList>
    </citation>
    <scope>NUCLEOTIDE SEQUENCE [LARGE SCALE GENOMIC DNA]</scope>
    <source>
        <strain evidence="5 6">LCDC99A005</strain>
    </source>
</reference>
<keyword evidence="2" id="KW-0547">Nucleotide-binding</keyword>
<evidence type="ECO:0000256" key="2">
    <source>
        <dbReference type="ARBA" id="ARBA00022741"/>
    </source>
</evidence>
<evidence type="ECO:0000313" key="6">
    <source>
        <dbReference type="Proteomes" id="UP000220840"/>
    </source>
</evidence>
<dbReference type="EMBL" id="PDCJ01000002">
    <property type="protein sequence ID" value="PEG29798.1"/>
    <property type="molecule type" value="Genomic_DNA"/>
</dbReference>
<evidence type="ECO:0000256" key="3">
    <source>
        <dbReference type="ARBA" id="ARBA00022840"/>
    </source>
</evidence>
<organism evidence="5 6">
    <name type="scientific">Clostridium neonatale</name>
    <dbReference type="NCBI Taxonomy" id="137838"/>
    <lineage>
        <taxon>Bacteria</taxon>
        <taxon>Bacillati</taxon>
        <taxon>Bacillota</taxon>
        <taxon>Clostridia</taxon>
        <taxon>Eubacteriales</taxon>
        <taxon>Clostridiaceae</taxon>
        <taxon>Clostridium</taxon>
    </lineage>
</organism>